<keyword evidence="2" id="KW-1185">Reference proteome</keyword>
<organism evidence="1 2">
    <name type="scientific">Iphiclides podalirius</name>
    <name type="common">scarce swallowtail</name>
    <dbReference type="NCBI Taxonomy" id="110791"/>
    <lineage>
        <taxon>Eukaryota</taxon>
        <taxon>Metazoa</taxon>
        <taxon>Ecdysozoa</taxon>
        <taxon>Arthropoda</taxon>
        <taxon>Hexapoda</taxon>
        <taxon>Insecta</taxon>
        <taxon>Pterygota</taxon>
        <taxon>Neoptera</taxon>
        <taxon>Endopterygota</taxon>
        <taxon>Lepidoptera</taxon>
        <taxon>Glossata</taxon>
        <taxon>Ditrysia</taxon>
        <taxon>Papilionoidea</taxon>
        <taxon>Papilionidae</taxon>
        <taxon>Papilioninae</taxon>
        <taxon>Iphiclides</taxon>
    </lineage>
</organism>
<name>A0ABN8INT3_9NEOP</name>
<protein>
    <submittedName>
        <fullName evidence="1">Uncharacterized protein</fullName>
    </submittedName>
</protein>
<gene>
    <name evidence="1" type="ORF">IPOD504_LOCUS11080</name>
</gene>
<evidence type="ECO:0000313" key="2">
    <source>
        <dbReference type="Proteomes" id="UP000837857"/>
    </source>
</evidence>
<evidence type="ECO:0000313" key="1">
    <source>
        <dbReference type="EMBL" id="CAH2060503.1"/>
    </source>
</evidence>
<proteinExistence type="predicted"/>
<feature type="non-terminal residue" evidence="1">
    <location>
        <position position="79"/>
    </location>
</feature>
<reference evidence="1" key="1">
    <citation type="submission" date="2022-03" db="EMBL/GenBank/DDBJ databases">
        <authorList>
            <person name="Martin H S."/>
        </authorList>
    </citation>
    <scope>NUCLEOTIDE SEQUENCE</scope>
</reference>
<dbReference type="Proteomes" id="UP000837857">
    <property type="component" value="Chromosome 27"/>
</dbReference>
<sequence length="79" mass="9216">MNETYLDEGSEFRLEKLKKPENVAGIIFVKSCEYVDTSLPCENRLDFYKKTIALPFLCLERIKNPIVIKDDKDDQTKTI</sequence>
<dbReference type="EMBL" id="OW152839">
    <property type="protein sequence ID" value="CAH2060503.1"/>
    <property type="molecule type" value="Genomic_DNA"/>
</dbReference>
<accession>A0ABN8INT3</accession>